<comment type="caution">
    <text evidence="2">The sequence shown here is derived from an EMBL/GenBank/DDBJ whole genome shotgun (WGS) entry which is preliminary data.</text>
</comment>
<reference evidence="2 3" key="1">
    <citation type="submission" date="2014-02" db="EMBL/GenBank/DDBJ databases">
        <title>The small core and large imbalanced accessory genome model reveals a collaborative survival strategy of Sorangium cellulosum strains in nature.</title>
        <authorList>
            <person name="Han K."/>
            <person name="Peng R."/>
            <person name="Blom J."/>
            <person name="Li Y.-Z."/>
        </authorList>
    </citation>
    <scope>NUCLEOTIDE SEQUENCE [LARGE SCALE GENOMIC DNA]</scope>
    <source>
        <strain evidence="2 3">So0157-18</strain>
    </source>
</reference>
<evidence type="ECO:0000313" key="3">
    <source>
        <dbReference type="Proteomes" id="UP000075604"/>
    </source>
</evidence>
<keyword evidence="1" id="KW-0479">Metal-binding</keyword>
<dbReference type="Gene3D" id="1.10.600.10">
    <property type="entry name" value="Farnesyl Diphosphate Synthase"/>
    <property type="match status" value="1"/>
</dbReference>
<dbReference type="AlphaFoldDB" id="A0A150PRC6"/>
<evidence type="ECO:0000256" key="1">
    <source>
        <dbReference type="RuleBase" id="RU366034"/>
    </source>
</evidence>
<dbReference type="SFLD" id="SFLDS00005">
    <property type="entry name" value="Isoprenoid_Synthase_Type_I"/>
    <property type="match status" value="1"/>
</dbReference>
<dbReference type="Pfam" id="PF19086">
    <property type="entry name" value="Terpene_syn_C_2"/>
    <property type="match status" value="1"/>
</dbReference>
<sequence length="329" mass="37835">MSSGRTSVVVSKNEADHFEYPFSASCHPMVDAAERRTLQWVRRLRLAPDERALWRIKAASVAHLAGWVFPSANVQVLQVASDFTAVLFLLDDAYDEGSLSADPQGVARLNEKYLGELFGYVQPDMDDPLTRGLLDIRDRIREGNPHFFLNRWLSHFQYYYEANLWEANNRRRGRVPRLEEYVMMRRYSGAVYPYCDLIELLLDQPLPLEVVQHPLLRSVREICNDILCWTNDYFSLEKELRSGEVHNLIVVLRDSDGVTLEEATARLRRMHDQRVADYQDVKDKVLSLWPTDGIRQYLDATDAMIAGHQRWAIAALRYAEVPGVAAHAG</sequence>
<name>A0A150PRC6_SORCE</name>
<dbReference type="InterPro" id="IPR034686">
    <property type="entry name" value="Terpene_cyclase-like_2"/>
</dbReference>
<keyword evidence="1" id="KW-0456">Lyase</keyword>
<dbReference type="GO" id="GO:0046872">
    <property type="term" value="F:metal ion binding"/>
    <property type="evidence" value="ECO:0007669"/>
    <property type="project" value="UniProtKB-KW"/>
</dbReference>
<comment type="cofactor">
    <cofactor evidence="1">
        <name>Mg(2+)</name>
        <dbReference type="ChEBI" id="CHEBI:18420"/>
    </cofactor>
</comment>
<dbReference type="GO" id="GO:0010333">
    <property type="term" value="F:terpene synthase activity"/>
    <property type="evidence" value="ECO:0007669"/>
    <property type="project" value="InterPro"/>
</dbReference>
<accession>A0A150PRC6</accession>
<dbReference type="Proteomes" id="UP000075604">
    <property type="component" value="Unassembled WGS sequence"/>
</dbReference>
<dbReference type="EMBL" id="JELX01001640">
    <property type="protein sequence ID" value="KYF58275.1"/>
    <property type="molecule type" value="Genomic_DNA"/>
</dbReference>
<protein>
    <recommendedName>
        <fullName evidence="1">Terpene synthase</fullName>
        <ecNumber evidence="1">4.2.3.-</ecNumber>
    </recommendedName>
</protein>
<comment type="similarity">
    <text evidence="1">Belongs to the terpene synthase family.</text>
</comment>
<gene>
    <name evidence="2" type="ORF">BE04_50710</name>
</gene>
<organism evidence="2 3">
    <name type="scientific">Sorangium cellulosum</name>
    <name type="common">Polyangium cellulosum</name>
    <dbReference type="NCBI Taxonomy" id="56"/>
    <lineage>
        <taxon>Bacteria</taxon>
        <taxon>Pseudomonadati</taxon>
        <taxon>Myxococcota</taxon>
        <taxon>Polyangia</taxon>
        <taxon>Polyangiales</taxon>
        <taxon>Polyangiaceae</taxon>
        <taxon>Sorangium</taxon>
    </lineage>
</organism>
<dbReference type="EC" id="4.2.3.-" evidence="1"/>
<dbReference type="PANTHER" id="PTHR35201:SF4">
    <property type="entry name" value="BETA-PINACENE SYNTHASE-RELATED"/>
    <property type="match status" value="1"/>
</dbReference>
<dbReference type="SUPFAM" id="SSF48576">
    <property type="entry name" value="Terpenoid synthases"/>
    <property type="match status" value="1"/>
</dbReference>
<dbReference type="PANTHER" id="PTHR35201">
    <property type="entry name" value="TERPENE SYNTHASE"/>
    <property type="match status" value="1"/>
</dbReference>
<proteinExistence type="inferred from homology"/>
<keyword evidence="1" id="KW-0460">Magnesium</keyword>
<dbReference type="SFLD" id="SFLDG01020">
    <property type="entry name" value="Terpene_Cyclase_Like_2"/>
    <property type="match status" value="1"/>
</dbReference>
<evidence type="ECO:0000313" key="2">
    <source>
        <dbReference type="EMBL" id="KYF58275.1"/>
    </source>
</evidence>
<dbReference type="InterPro" id="IPR008949">
    <property type="entry name" value="Isoprenoid_synthase_dom_sf"/>
</dbReference>